<dbReference type="GO" id="GO:0032300">
    <property type="term" value="C:mismatch repair complex"/>
    <property type="evidence" value="ECO:0007669"/>
    <property type="project" value="InterPro"/>
</dbReference>
<dbReference type="GO" id="GO:0030983">
    <property type="term" value="F:mismatched DNA binding"/>
    <property type="evidence" value="ECO:0007669"/>
    <property type="project" value="InterPro"/>
</dbReference>
<proteinExistence type="inferred from homology"/>
<dbReference type="InterPro" id="IPR036890">
    <property type="entry name" value="HATPase_C_sf"/>
</dbReference>
<dbReference type="HAMAP" id="MF_00149">
    <property type="entry name" value="DNA_mis_repair"/>
    <property type="match status" value="1"/>
</dbReference>
<dbReference type="GO" id="GO:0140664">
    <property type="term" value="F:ATP-dependent DNA damage sensor activity"/>
    <property type="evidence" value="ECO:0007669"/>
    <property type="project" value="InterPro"/>
</dbReference>
<dbReference type="Proteomes" id="UP000249123">
    <property type="component" value="Unassembled WGS sequence"/>
</dbReference>
<evidence type="ECO:0000259" key="7">
    <source>
        <dbReference type="SMART" id="SM00853"/>
    </source>
</evidence>
<dbReference type="AlphaFoldDB" id="A0A062U3X2"/>
<dbReference type="NCBIfam" id="TIGR00585">
    <property type="entry name" value="mutl"/>
    <property type="match status" value="1"/>
</dbReference>
<dbReference type="GO" id="GO:0016887">
    <property type="term" value="F:ATP hydrolysis activity"/>
    <property type="evidence" value="ECO:0007669"/>
    <property type="project" value="InterPro"/>
</dbReference>
<dbReference type="PROSITE" id="PS00058">
    <property type="entry name" value="DNA_MISMATCH_REPAIR_1"/>
    <property type="match status" value="1"/>
</dbReference>
<evidence type="ECO:0000256" key="2">
    <source>
        <dbReference type="ARBA" id="ARBA00021975"/>
    </source>
</evidence>
<dbReference type="Pfam" id="PF08676">
    <property type="entry name" value="MutL_C"/>
    <property type="match status" value="1"/>
</dbReference>
<dbReference type="InterPro" id="IPR002099">
    <property type="entry name" value="MutL/Mlh/PMS"/>
</dbReference>
<dbReference type="GO" id="GO:0005524">
    <property type="term" value="F:ATP binding"/>
    <property type="evidence" value="ECO:0007669"/>
    <property type="project" value="InterPro"/>
</dbReference>
<dbReference type="Gene3D" id="3.30.1540.20">
    <property type="entry name" value="MutL, C-terminal domain, dimerisation subdomain"/>
    <property type="match status" value="1"/>
</dbReference>
<evidence type="ECO:0000256" key="6">
    <source>
        <dbReference type="SAM" id="MobiDB-lite"/>
    </source>
</evidence>
<keyword evidence="10" id="KW-1185">Reference proteome</keyword>
<keyword evidence="3 5" id="KW-0227">DNA damage</keyword>
<dbReference type="NCBIfam" id="NF000953">
    <property type="entry name" value="PRK00095.2-4"/>
    <property type="match status" value="1"/>
</dbReference>
<dbReference type="eggNOG" id="COG0323">
    <property type="taxonomic scope" value="Bacteria"/>
</dbReference>
<dbReference type="Pfam" id="PF13589">
    <property type="entry name" value="HATPase_c_3"/>
    <property type="match status" value="1"/>
</dbReference>
<keyword evidence="4 5" id="KW-0234">DNA repair</keyword>
<dbReference type="SMART" id="SM01340">
    <property type="entry name" value="DNA_mis_repair"/>
    <property type="match status" value="1"/>
</dbReference>
<dbReference type="InterPro" id="IPR020667">
    <property type="entry name" value="DNA_mismatch_repair_MutL"/>
</dbReference>
<comment type="function">
    <text evidence="5">This protein is involved in the repair of mismatches in DNA. It is required for dam-dependent methyl-directed DNA mismatch repair. May act as a 'molecular matchmaker', a protein that promotes the formation of a stable complex between two or more DNA-binding proteins in an ATP-dependent manner without itself being part of a final effector complex.</text>
</comment>
<dbReference type="STRING" id="1280941.HY2_13045"/>
<evidence type="ECO:0000256" key="5">
    <source>
        <dbReference type="HAMAP-Rule" id="MF_00149"/>
    </source>
</evidence>
<feature type="compositionally biased region" description="Low complexity" evidence="6">
    <location>
        <begin position="434"/>
        <end position="444"/>
    </location>
</feature>
<dbReference type="InterPro" id="IPR014762">
    <property type="entry name" value="DNA_mismatch_repair_CS"/>
</dbReference>
<evidence type="ECO:0000256" key="3">
    <source>
        <dbReference type="ARBA" id="ARBA00022763"/>
    </source>
</evidence>
<dbReference type="InterPro" id="IPR020568">
    <property type="entry name" value="Ribosomal_Su5_D2-typ_SF"/>
</dbReference>
<dbReference type="Pfam" id="PF01119">
    <property type="entry name" value="DNA_mis_repair"/>
    <property type="match status" value="1"/>
</dbReference>
<organism evidence="9 10">
    <name type="scientific">Hyphomonas pacifica</name>
    <dbReference type="NCBI Taxonomy" id="1280941"/>
    <lineage>
        <taxon>Bacteria</taxon>
        <taxon>Pseudomonadati</taxon>
        <taxon>Pseudomonadota</taxon>
        <taxon>Alphaproteobacteria</taxon>
        <taxon>Hyphomonadales</taxon>
        <taxon>Hyphomonadaceae</taxon>
        <taxon>Hyphomonas</taxon>
    </lineage>
</organism>
<comment type="caution">
    <text evidence="9">The sequence shown here is derived from an EMBL/GenBank/DDBJ whole genome shotgun (WGS) entry which is preliminary data.</text>
</comment>
<dbReference type="SMART" id="SM00853">
    <property type="entry name" value="MutL_C"/>
    <property type="match status" value="1"/>
</dbReference>
<dbReference type="InterPro" id="IPR042120">
    <property type="entry name" value="MutL_C_dimsub"/>
</dbReference>
<dbReference type="InterPro" id="IPR014721">
    <property type="entry name" value="Ribsml_uS5_D2-typ_fold_subgr"/>
</dbReference>
<dbReference type="InterPro" id="IPR014790">
    <property type="entry name" value="MutL_C"/>
</dbReference>
<dbReference type="PANTHER" id="PTHR10073">
    <property type="entry name" value="DNA MISMATCH REPAIR PROTEIN MLH, PMS, MUTL"/>
    <property type="match status" value="1"/>
</dbReference>
<feature type="domain" description="MutL C-terminal dimerisation" evidence="7">
    <location>
        <begin position="479"/>
        <end position="622"/>
    </location>
</feature>
<dbReference type="SUPFAM" id="SSF118116">
    <property type="entry name" value="DNA mismatch repair protein MutL"/>
    <property type="match status" value="1"/>
</dbReference>
<gene>
    <name evidence="5" type="primary">mutL</name>
    <name evidence="9" type="ORF">HY3_13115</name>
</gene>
<dbReference type="SUPFAM" id="SSF55874">
    <property type="entry name" value="ATPase domain of HSP90 chaperone/DNA topoisomerase II/histidine kinase"/>
    <property type="match status" value="1"/>
</dbReference>
<dbReference type="EMBL" id="AWFB01000021">
    <property type="protein sequence ID" value="RAN33375.1"/>
    <property type="molecule type" value="Genomic_DNA"/>
</dbReference>
<dbReference type="SUPFAM" id="SSF54211">
    <property type="entry name" value="Ribosomal protein S5 domain 2-like"/>
    <property type="match status" value="1"/>
</dbReference>
<evidence type="ECO:0000313" key="9">
    <source>
        <dbReference type="EMBL" id="RAN33375.1"/>
    </source>
</evidence>
<evidence type="ECO:0000313" key="10">
    <source>
        <dbReference type="Proteomes" id="UP000249123"/>
    </source>
</evidence>
<dbReference type="CDD" id="cd16926">
    <property type="entry name" value="HATPase_MutL-MLH-PMS-like"/>
    <property type="match status" value="1"/>
</dbReference>
<dbReference type="PANTHER" id="PTHR10073:SF12">
    <property type="entry name" value="DNA MISMATCH REPAIR PROTEIN MLH1"/>
    <property type="match status" value="1"/>
</dbReference>
<dbReference type="GO" id="GO:0006298">
    <property type="term" value="P:mismatch repair"/>
    <property type="evidence" value="ECO:0007669"/>
    <property type="project" value="UniProtKB-UniRule"/>
</dbReference>
<dbReference type="Gene3D" id="3.30.565.10">
    <property type="entry name" value="Histidine kinase-like ATPase, C-terminal domain"/>
    <property type="match status" value="1"/>
</dbReference>
<dbReference type="InterPro" id="IPR042121">
    <property type="entry name" value="MutL_C_regsub"/>
</dbReference>
<dbReference type="InterPro" id="IPR037198">
    <property type="entry name" value="MutL_C_sf"/>
</dbReference>
<evidence type="ECO:0000259" key="8">
    <source>
        <dbReference type="SMART" id="SM01340"/>
    </source>
</evidence>
<feature type="region of interest" description="Disordered" evidence="6">
    <location>
        <begin position="391"/>
        <end position="462"/>
    </location>
</feature>
<dbReference type="CDD" id="cd00782">
    <property type="entry name" value="MutL_Trans"/>
    <property type="match status" value="1"/>
</dbReference>
<reference evidence="9 10" key="1">
    <citation type="submission" date="2013-04" db="EMBL/GenBank/DDBJ databases">
        <title>Hyphomonas sp. T24B3 Genome Sequencing.</title>
        <authorList>
            <person name="Lai Q."/>
            <person name="Shao Z."/>
        </authorList>
    </citation>
    <scope>NUCLEOTIDE SEQUENCE [LARGE SCALE GENOMIC DNA]</scope>
    <source>
        <strain evidence="9 10">T24B3</strain>
    </source>
</reference>
<dbReference type="Gene3D" id="3.30.1370.100">
    <property type="entry name" value="MutL, C-terminal domain, regulatory subdomain"/>
    <property type="match status" value="1"/>
</dbReference>
<name>A0A062U3X2_9PROT</name>
<sequence length="666" mass="71896">MRCAADGDKACLPRYPVCMADSVRSRPKIRKLSPDVVNRIAAGEVVERPAAAVKELVENALDAGARRISVSIEAGGLKRMIIEDDGCGMTADDLVVALERHATSKLVPDDAGRVDLLNIHTMGFRGEALPSIASVSRMSISSRAAGEDAAEVFIEAGRVEGPKPSAFTGRGETGTRIEVRDLFHATPARLKFMKGERAESMAVTDTMKRLAMANPDVAFSLENNGRSSLRYGVEAEGAAGHLARLGAIMGRDFKDNALKIDAEREGVRLSGFAGLPTLNRGNAQMQFLFVNGRPVKDRMLNGVIRAAYQDFLARDRHPLAALFVDLDPEYVDVNVHPAKTEVRFRDAGNVRGLMIGALRHALAAAGHRASTTVADYALGKVKIEEATAPNLWSVPPAPERQASPSSYYRQPVGPDVDAPLEPSGLHGAGFQESPAPAYAPGYAPSQVPDWRQDGAPSARVEPDAMAPQAAPKDFPLGVARAQLHETYVVAQTADGIVIVDQHAAHERLVYEDMKRQMAAGGVKRQALLIPDVVELSEDEAERVLERAEELADLGLEIEPFGVGAICVRATPALFGEMDAAGLIRDLADDFAEYDAGLALKERFEEVMGNMACRGSVRAGRRLNGEEMNHLLRQMEATPHSGQCNHGRPTYVELKLADIEKLFGRRG</sequence>
<protein>
    <recommendedName>
        <fullName evidence="2 5">DNA mismatch repair protein MutL</fullName>
    </recommendedName>
</protein>
<feature type="domain" description="DNA mismatch repair protein S5" evidence="8">
    <location>
        <begin position="245"/>
        <end position="363"/>
    </location>
</feature>
<dbReference type="Gene3D" id="3.30.230.10">
    <property type="match status" value="1"/>
</dbReference>
<evidence type="ECO:0000256" key="4">
    <source>
        <dbReference type="ARBA" id="ARBA00023204"/>
    </source>
</evidence>
<dbReference type="InterPro" id="IPR013507">
    <property type="entry name" value="DNA_mismatch_S5_2-like"/>
</dbReference>
<dbReference type="FunFam" id="3.30.565.10:FF:000003">
    <property type="entry name" value="DNA mismatch repair endonuclease MutL"/>
    <property type="match status" value="1"/>
</dbReference>
<comment type="similarity">
    <text evidence="1 5">Belongs to the DNA mismatch repair MutL/HexB family.</text>
</comment>
<dbReference type="InterPro" id="IPR038973">
    <property type="entry name" value="MutL/Mlh/Pms-like"/>
</dbReference>
<accession>A0A062U3X2</accession>
<accession>A0A328JXW0</accession>
<evidence type="ECO:0000256" key="1">
    <source>
        <dbReference type="ARBA" id="ARBA00006082"/>
    </source>
</evidence>